<organism evidence="3 4">
    <name type="scientific">Emericellopsis cladophorae</name>
    <dbReference type="NCBI Taxonomy" id="2686198"/>
    <lineage>
        <taxon>Eukaryota</taxon>
        <taxon>Fungi</taxon>
        <taxon>Dikarya</taxon>
        <taxon>Ascomycota</taxon>
        <taxon>Pezizomycotina</taxon>
        <taxon>Sordariomycetes</taxon>
        <taxon>Hypocreomycetidae</taxon>
        <taxon>Hypocreales</taxon>
        <taxon>Bionectriaceae</taxon>
        <taxon>Emericellopsis</taxon>
    </lineage>
</organism>
<gene>
    <name evidence="3" type="ORF">J7T54_005103</name>
</gene>
<comment type="caution">
    <text evidence="3">The sequence shown here is derived from an EMBL/GenBank/DDBJ whole genome shotgun (WGS) entry which is preliminary data.</text>
</comment>
<feature type="domain" description="DUF1254" evidence="2">
    <location>
        <begin position="36"/>
        <end position="178"/>
    </location>
</feature>
<reference evidence="3" key="1">
    <citation type="journal article" date="2021" name="J Fungi (Basel)">
        <title>Genomic and Metabolomic Analyses of the Marine Fungus Emericellopsis cladophorae: Insights into Saltwater Adaptability Mechanisms and Its Biosynthetic Potential.</title>
        <authorList>
            <person name="Goncalves M.F.M."/>
            <person name="Hilario S."/>
            <person name="Van de Peer Y."/>
            <person name="Esteves A.C."/>
            <person name="Alves A."/>
        </authorList>
    </citation>
    <scope>NUCLEOTIDE SEQUENCE</scope>
    <source>
        <strain evidence="3">MUM 19.33</strain>
    </source>
</reference>
<keyword evidence="4" id="KW-1185">Reference proteome</keyword>
<name>A0A9P9Y2E0_9HYPO</name>
<dbReference type="OrthoDB" id="2018906at2759"/>
<evidence type="ECO:0000259" key="1">
    <source>
        <dbReference type="Pfam" id="PF06742"/>
    </source>
</evidence>
<evidence type="ECO:0008006" key="5">
    <source>
        <dbReference type="Google" id="ProtNLM"/>
    </source>
</evidence>
<sequence length="498" mass="54838">MVAVEHIQQALAASLIYFYPVAHFARTFGPLIEKGVNTFEHQSLTSSSDLQVVTRANIDTVYSRAVIDLSENDVLMTIPEIPDVRTHIFPFHDFYGNSFAILGSFNNASEGSWRLTLGEPGQSAIEISDHGDSCDPDAVTGTVYFPTTYGSIFPRLLLLNEPDDQRAIADIQKKLTLQQIPRRKKDRHGKGASRIGKGAPRLTTDLINVSGLSPGSYLSPAAYDRANITMLLDVAHRLIKYNLPVSQEIVNDQVLRNLSIAGAKGKKPYSIPCNVNLDTVRALVQARLDAALADPGNYGAPSDDSRADWRWFERLGDFGLGFDWRAQITSQGYLGITTEQYLALIYTGGKSPIGAMSLVEGEAFVWTFNGRPPLEKPGGFWSLTVYNAEGFLVSNQYNRFGLGDRSNLTYANGEEVYPSGAREMPAQAQNENGDGSFQILLQSVDNPPPANWTSNWIPTPAESNATFFINIRLYGPTEELIDGPYDFPVRTKVDAISQ</sequence>
<dbReference type="InterPro" id="IPR010679">
    <property type="entry name" value="DUF1254"/>
</dbReference>
<dbReference type="InterPro" id="IPR010621">
    <property type="entry name" value="DUF1214"/>
</dbReference>
<dbReference type="GeneID" id="75831589"/>
<protein>
    <recommendedName>
        <fullName evidence="5">DUF1254 domain-containing protein</fullName>
    </recommendedName>
</protein>
<dbReference type="RefSeq" id="XP_051362749.1">
    <property type="nucleotide sequence ID" value="XM_051505841.1"/>
</dbReference>
<proteinExistence type="predicted"/>
<dbReference type="SUPFAM" id="SSF160935">
    <property type="entry name" value="VPA0735-like"/>
    <property type="match status" value="1"/>
</dbReference>
<feature type="domain" description="DUF1214" evidence="1">
    <location>
        <begin position="372"/>
        <end position="478"/>
    </location>
</feature>
<dbReference type="PANTHER" id="PTHR36509:SF2">
    <property type="entry name" value="BLL3101 PROTEIN"/>
    <property type="match status" value="1"/>
</dbReference>
<dbReference type="Pfam" id="PF06742">
    <property type="entry name" value="DUF1214"/>
    <property type="match status" value="1"/>
</dbReference>
<reference evidence="3" key="2">
    <citation type="submission" date="2022-07" db="EMBL/GenBank/DDBJ databases">
        <authorList>
            <person name="Goncalves M.F.M."/>
            <person name="Hilario S."/>
            <person name="Van De Peer Y."/>
            <person name="Esteves A.C."/>
            <person name="Alves A."/>
        </authorList>
    </citation>
    <scope>NUCLEOTIDE SEQUENCE</scope>
    <source>
        <strain evidence="3">MUM 19.33</strain>
    </source>
</reference>
<dbReference type="Gene3D" id="2.60.120.600">
    <property type="entry name" value="Domain of unknown function DUF1214, C-terminal domain"/>
    <property type="match status" value="1"/>
</dbReference>
<dbReference type="AlphaFoldDB" id="A0A9P9Y2E0"/>
<dbReference type="Gene3D" id="2.60.40.1610">
    <property type="entry name" value="Domain of unknown function DUF1254"/>
    <property type="match status" value="1"/>
</dbReference>
<evidence type="ECO:0000313" key="3">
    <source>
        <dbReference type="EMBL" id="KAI6781893.1"/>
    </source>
</evidence>
<dbReference type="InterPro" id="IPR037050">
    <property type="entry name" value="DUF1254_sf"/>
</dbReference>
<dbReference type="InterPro" id="IPR037049">
    <property type="entry name" value="DUF1214_C_sf"/>
</dbReference>
<evidence type="ECO:0000259" key="2">
    <source>
        <dbReference type="Pfam" id="PF06863"/>
    </source>
</evidence>
<dbReference type="Proteomes" id="UP001055219">
    <property type="component" value="Unassembled WGS sequence"/>
</dbReference>
<accession>A0A9P9Y2E0</accession>
<dbReference type="EMBL" id="JAGIXG020000017">
    <property type="protein sequence ID" value="KAI6781893.1"/>
    <property type="molecule type" value="Genomic_DNA"/>
</dbReference>
<evidence type="ECO:0000313" key="4">
    <source>
        <dbReference type="Proteomes" id="UP001055219"/>
    </source>
</evidence>
<dbReference type="Pfam" id="PF06863">
    <property type="entry name" value="DUF1254"/>
    <property type="match status" value="1"/>
</dbReference>
<dbReference type="PANTHER" id="PTHR36509">
    <property type="entry name" value="BLL3101 PROTEIN"/>
    <property type="match status" value="1"/>
</dbReference>